<evidence type="ECO:0000313" key="3">
    <source>
        <dbReference type="EMBL" id="WLQ57560.1"/>
    </source>
</evidence>
<keyword evidence="1" id="KW-0812">Transmembrane</keyword>
<keyword evidence="4" id="KW-1185">Reference proteome</keyword>
<name>A0ABY9IQC1_9ACTN</name>
<feature type="transmembrane region" description="Helical" evidence="1">
    <location>
        <begin position="9"/>
        <end position="28"/>
    </location>
</feature>
<evidence type="ECO:0000259" key="2">
    <source>
        <dbReference type="Pfam" id="PF01551"/>
    </source>
</evidence>
<organism evidence="3 4">
    <name type="scientific">Streptomyces poriferorum</name>
    <dbReference type="NCBI Taxonomy" id="2798799"/>
    <lineage>
        <taxon>Bacteria</taxon>
        <taxon>Bacillati</taxon>
        <taxon>Actinomycetota</taxon>
        <taxon>Actinomycetes</taxon>
        <taxon>Kitasatosporales</taxon>
        <taxon>Streptomycetaceae</taxon>
        <taxon>Streptomyces</taxon>
    </lineage>
</organism>
<dbReference type="CDD" id="cd12797">
    <property type="entry name" value="M23_peptidase"/>
    <property type="match status" value="1"/>
</dbReference>
<gene>
    <name evidence="3" type="ORF">P8A19_19885</name>
</gene>
<dbReference type="Proteomes" id="UP001235744">
    <property type="component" value="Chromosome"/>
</dbReference>
<dbReference type="Pfam" id="PF01551">
    <property type="entry name" value="Peptidase_M23"/>
    <property type="match status" value="1"/>
</dbReference>
<reference evidence="3 4" key="1">
    <citation type="submission" date="2023-03" db="EMBL/GenBank/DDBJ databases">
        <title>Isolation and description of six Streptomyces strains from soil environments, able to metabolize different microbial glucans.</title>
        <authorList>
            <person name="Widen T."/>
            <person name="Larsbrink J."/>
        </authorList>
    </citation>
    <scope>NUCLEOTIDE SEQUENCE [LARGE SCALE GENOMIC DNA]</scope>
    <source>
        <strain evidence="3 4">Alt2</strain>
    </source>
</reference>
<accession>A0ABY9IQC1</accession>
<dbReference type="EC" id="3.4.-.-" evidence="3"/>
<evidence type="ECO:0000256" key="1">
    <source>
        <dbReference type="SAM" id="Phobius"/>
    </source>
</evidence>
<protein>
    <submittedName>
        <fullName evidence="3">M23 family metallopeptidase</fullName>
        <ecNumber evidence="3">3.4.-.-</ecNumber>
    </submittedName>
</protein>
<feature type="domain" description="M23ase beta-sheet core" evidence="2">
    <location>
        <begin position="164"/>
        <end position="272"/>
    </location>
</feature>
<keyword evidence="3" id="KW-0378">Hydrolase</keyword>
<dbReference type="PANTHER" id="PTHR21666">
    <property type="entry name" value="PEPTIDASE-RELATED"/>
    <property type="match status" value="1"/>
</dbReference>
<dbReference type="EMBL" id="CP120988">
    <property type="protein sequence ID" value="WLQ57560.1"/>
    <property type="molecule type" value="Genomic_DNA"/>
</dbReference>
<dbReference type="PANTHER" id="PTHR21666:SF270">
    <property type="entry name" value="MUREIN HYDROLASE ACTIVATOR ENVC"/>
    <property type="match status" value="1"/>
</dbReference>
<feature type="transmembrane region" description="Helical" evidence="1">
    <location>
        <begin position="34"/>
        <end position="52"/>
    </location>
</feature>
<proteinExistence type="predicted"/>
<dbReference type="InterPro" id="IPR016047">
    <property type="entry name" value="M23ase_b-sheet_dom"/>
</dbReference>
<dbReference type="RefSeq" id="WP_306070941.1">
    <property type="nucleotide sequence ID" value="NZ_CP120988.1"/>
</dbReference>
<dbReference type="InterPro" id="IPR011055">
    <property type="entry name" value="Dup_hybrid_motif"/>
</dbReference>
<evidence type="ECO:0000313" key="4">
    <source>
        <dbReference type="Proteomes" id="UP001235744"/>
    </source>
</evidence>
<sequence length="318" mass="33834">MSVRKAVMAMYRVCWIIFFAMVILSLVTRPPFPYWLTWVPAAVAIALALAAGRRARSAATNPRPAVEIDPPVAGRWVALNSPADKVPSHGTHGYGQTYAIDIVAEPEPEPEPQPELKAEAQPGAKPDVGVGAGKGGGVLGGLSRPKFRYLWPVVRRNRHFPAFGAPLLAVADGTVVHASHGRRDHLSRNSGPALIYLMLIEASVRDVLGPGGIVGNHLVLDLGDGTYAMYAHLRRGSLQVRVGEEVRAGQMLAECGNSGNSTEPHVHFQLMDDPDLDVAVGIPFTWRGIGLPANGEAFTAGDAAGRRLVPDSGATQGF</sequence>
<keyword evidence="1" id="KW-0472">Membrane</keyword>
<dbReference type="Gene3D" id="2.70.70.10">
    <property type="entry name" value="Glucose Permease (Domain IIA)"/>
    <property type="match status" value="1"/>
</dbReference>
<dbReference type="GO" id="GO:0016787">
    <property type="term" value="F:hydrolase activity"/>
    <property type="evidence" value="ECO:0007669"/>
    <property type="project" value="UniProtKB-KW"/>
</dbReference>
<keyword evidence="1" id="KW-1133">Transmembrane helix</keyword>
<dbReference type="SUPFAM" id="SSF51261">
    <property type="entry name" value="Duplicated hybrid motif"/>
    <property type="match status" value="1"/>
</dbReference>
<dbReference type="InterPro" id="IPR050570">
    <property type="entry name" value="Cell_wall_metabolism_enzyme"/>
</dbReference>